<evidence type="ECO:0000313" key="12">
    <source>
        <dbReference type="EMBL" id="CAI2377442.1"/>
    </source>
</evidence>
<evidence type="ECO:0000256" key="2">
    <source>
        <dbReference type="ARBA" id="ARBA00022679"/>
    </source>
</evidence>
<evidence type="ECO:0000259" key="11">
    <source>
        <dbReference type="PROSITE" id="PS51873"/>
    </source>
</evidence>
<feature type="domain" description="RING-type" evidence="11">
    <location>
        <begin position="38"/>
        <end position="245"/>
    </location>
</feature>
<evidence type="ECO:0000256" key="3">
    <source>
        <dbReference type="ARBA" id="ARBA00022723"/>
    </source>
</evidence>
<dbReference type="GO" id="GO:0008270">
    <property type="term" value="F:zinc ion binding"/>
    <property type="evidence" value="ECO:0007669"/>
    <property type="project" value="UniProtKB-KW"/>
</dbReference>
<dbReference type="InterPro" id="IPR044066">
    <property type="entry name" value="TRIAD_supradom"/>
</dbReference>
<gene>
    <name evidence="12" type="ORF">ECRASSUSDP1_LOCUS18828</name>
</gene>
<dbReference type="Pfam" id="PF01485">
    <property type="entry name" value="IBR"/>
    <property type="match status" value="2"/>
</dbReference>
<sequence length="245" mass="28423">MDKTYPEDSKTEETKLAPTMKTAGESKRTVKKARKQRQKPLCAVCYEYIELRQIVPLKCGHIFHPMCVRRHIRAKVDARSLPITCLDTDCREELASAELEFFCNNRLYERLIKLQKELLVLQKDFFWTECPTQGCKFTGEWSGVEDDSFIYCTDCKVWYCASCRVEFHYYNSCKEYRAINGLPEPDFGSTGARTFKHLVENHNGFQQCTNCKNIVEKSGGCDHITCLCGYEFCYKCGGKYRNCDC</sequence>
<dbReference type="InterPro" id="IPR051628">
    <property type="entry name" value="LUBAC_E3_Ligases"/>
</dbReference>
<dbReference type="EMBL" id="CAMPGE010019083">
    <property type="protein sequence ID" value="CAI2377442.1"/>
    <property type="molecule type" value="Genomic_DNA"/>
</dbReference>
<dbReference type="GO" id="GO:0097039">
    <property type="term" value="P:protein linear polyubiquitination"/>
    <property type="evidence" value="ECO:0007669"/>
    <property type="project" value="TreeGrafter"/>
</dbReference>
<keyword evidence="6" id="KW-0833">Ubl conjugation pathway</keyword>
<dbReference type="PROSITE" id="PS51873">
    <property type="entry name" value="TRIAD"/>
    <property type="match status" value="1"/>
</dbReference>
<dbReference type="InterPro" id="IPR002867">
    <property type="entry name" value="IBR_dom"/>
</dbReference>
<dbReference type="PANTHER" id="PTHR22770">
    <property type="entry name" value="UBIQUITIN CONJUGATING ENZYME 7 INTERACTING PROTEIN-RELATED"/>
    <property type="match status" value="1"/>
</dbReference>
<dbReference type="GO" id="GO:0043161">
    <property type="term" value="P:proteasome-mediated ubiquitin-dependent protein catabolic process"/>
    <property type="evidence" value="ECO:0007669"/>
    <property type="project" value="TreeGrafter"/>
</dbReference>
<reference evidence="12" key="1">
    <citation type="submission" date="2023-07" db="EMBL/GenBank/DDBJ databases">
        <authorList>
            <consortium name="AG Swart"/>
            <person name="Singh M."/>
            <person name="Singh A."/>
            <person name="Seah K."/>
            <person name="Emmerich C."/>
        </authorList>
    </citation>
    <scope>NUCLEOTIDE SEQUENCE</scope>
    <source>
        <strain evidence="12">DP1</strain>
    </source>
</reference>
<dbReference type="CDD" id="cd22584">
    <property type="entry name" value="Rcat_RBR_unk"/>
    <property type="match status" value="1"/>
</dbReference>
<comment type="caution">
    <text evidence="12">The sequence shown here is derived from an EMBL/GenBank/DDBJ whole genome shotgun (WGS) entry which is preliminary data.</text>
</comment>
<keyword evidence="13" id="KW-1185">Reference proteome</keyword>
<evidence type="ECO:0000256" key="8">
    <source>
        <dbReference type="PROSITE-ProRule" id="PRU00175"/>
    </source>
</evidence>
<feature type="compositionally biased region" description="Basic and acidic residues" evidence="9">
    <location>
        <begin position="1"/>
        <end position="15"/>
    </location>
</feature>
<dbReference type="Proteomes" id="UP001295684">
    <property type="component" value="Unassembled WGS sequence"/>
</dbReference>
<organism evidence="12 13">
    <name type="scientific">Euplotes crassus</name>
    <dbReference type="NCBI Taxonomy" id="5936"/>
    <lineage>
        <taxon>Eukaryota</taxon>
        <taxon>Sar</taxon>
        <taxon>Alveolata</taxon>
        <taxon>Ciliophora</taxon>
        <taxon>Intramacronucleata</taxon>
        <taxon>Spirotrichea</taxon>
        <taxon>Hypotrichia</taxon>
        <taxon>Euplotida</taxon>
        <taxon>Euplotidae</taxon>
        <taxon>Moneuplotes</taxon>
    </lineage>
</organism>
<dbReference type="InterPro" id="IPR001841">
    <property type="entry name" value="Znf_RING"/>
</dbReference>
<evidence type="ECO:0000256" key="6">
    <source>
        <dbReference type="ARBA" id="ARBA00022786"/>
    </source>
</evidence>
<dbReference type="PANTHER" id="PTHR22770:SF13">
    <property type="entry name" value="RING-TYPE DOMAIN-CONTAINING PROTEIN"/>
    <property type="match status" value="1"/>
</dbReference>
<keyword evidence="7" id="KW-0862">Zinc</keyword>
<dbReference type="GO" id="GO:0004842">
    <property type="term" value="F:ubiquitin-protein transferase activity"/>
    <property type="evidence" value="ECO:0007669"/>
    <property type="project" value="TreeGrafter"/>
</dbReference>
<evidence type="ECO:0000256" key="5">
    <source>
        <dbReference type="ARBA" id="ARBA00022771"/>
    </source>
</evidence>
<evidence type="ECO:0000259" key="10">
    <source>
        <dbReference type="PROSITE" id="PS50089"/>
    </source>
</evidence>
<keyword evidence="4" id="KW-0677">Repeat</keyword>
<keyword evidence="3" id="KW-0479">Metal-binding</keyword>
<protein>
    <recommendedName>
        <fullName evidence="14">RING-type domain-containing protein</fullName>
    </recommendedName>
</protein>
<comment type="pathway">
    <text evidence="1">Protein modification; protein ubiquitination.</text>
</comment>
<evidence type="ECO:0000256" key="7">
    <source>
        <dbReference type="ARBA" id="ARBA00022833"/>
    </source>
</evidence>
<proteinExistence type="predicted"/>
<dbReference type="AlphaFoldDB" id="A0AAD1XRB6"/>
<evidence type="ECO:0000313" key="13">
    <source>
        <dbReference type="Proteomes" id="UP001295684"/>
    </source>
</evidence>
<evidence type="ECO:0000256" key="1">
    <source>
        <dbReference type="ARBA" id="ARBA00004906"/>
    </source>
</evidence>
<dbReference type="CDD" id="cd20335">
    <property type="entry name" value="BRcat_RBR"/>
    <property type="match status" value="1"/>
</dbReference>
<keyword evidence="5 8" id="KW-0863">Zinc-finger</keyword>
<evidence type="ECO:0000256" key="4">
    <source>
        <dbReference type="ARBA" id="ARBA00022737"/>
    </source>
</evidence>
<feature type="domain" description="RING-type" evidence="10">
    <location>
        <begin position="42"/>
        <end position="85"/>
    </location>
</feature>
<dbReference type="SUPFAM" id="SSF57850">
    <property type="entry name" value="RING/U-box"/>
    <property type="match status" value="3"/>
</dbReference>
<evidence type="ECO:0008006" key="14">
    <source>
        <dbReference type="Google" id="ProtNLM"/>
    </source>
</evidence>
<accession>A0AAD1XRB6</accession>
<name>A0AAD1XRB6_EUPCR</name>
<dbReference type="PROSITE" id="PS50089">
    <property type="entry name" value="ZF_RING_2"/>
    <property type="match status" value="1"/>
</dbReference>
<dbReference type="Gene3D" id="3.30.40.10">
    <property type="entry name" value="Zinc/RING finger domain, C3HC4 (zinc finger)"/>
    <property type="match status" value="1"/>
</dbReference>
<dbReference type="GO" id="GO:0000151">
    <property type="term" value="C:ubiquitin ligase complex"/>
    <property type="evidence" value="ECO:0007669"/>
    <property type="project" value="TreeGrafter"/>
</dbReference>
<evidence type="ECO:0000256" key="9">
    <source>
        <dbReference type="SAM" id="MobiDB-lite"/>
    </source>
</evidence>
<dbReference type="SMART" id="SM00647">
    <property type="entry name" value="IBR"/>
    <property type="match status" value="2"/>
</dbReference>
<dbReference type="Gene3D" id="1.20.120.1750">
    <property type="match status" value="1"/>
</dbReference>
<dbReference type="InterPro" id="IPR013083">
    <property type="entry name" value="Znf_RING/FYVE/PHD"/>
</dbReference>
<dbReference type="GO" id="GO:0043130">
    <property type="term" value="F:ubiquitin binding"/>
    <property type="evidence" value="ECO:0007669"/>
    <property type="project" value="TreeGrafter"/>
</dbReference>
<feature type="region of interest" description="Disordered" evidence="9">
    <location>
        <begin position="1"/>
        <end position="30"/>
    </location>
</feature>
<keyword evidence="2" id="KW-0808">Transferase</keyword>